<dbReference type="PRINTS" id="PR00404">
    <property type="entry name" value="MADSDOMAIN"/>
</dbReference>
<accession>A0AAE1T0V3</accession>
<evidence type="ECO:0000313" key="9">
    <source>
        <dbReference type="Proteomes" id="UP001291623"/>
    </source>
</evidence>
<dbReference type="InterPro" id="IPR002100">
    <property type="entry name" value="TF_MADSbox"/>
</dbReference>
<feature type="domain" description="MADS-box" evidence="7">
    <location>
        <begin position="1"/>
        <end position="49"/>
    </location>
</feature>
<evidence type="ECO:0000259" key="7">
    <source>
        <dbReference type="PROSITE" id="PS50066"/>
    </source>
</evidence>
<organism evidence="8 9">
    <name type="scientific">Anisodus tanguticus</name>
    <dbReference type="NCBI Taxonomy" id="243964"/>
    <lineage>
        <taxon>Eukaryota</taxon>
        <taxon>Viridiplantae</taxon>
        <taxon>Streptophyta</taxon>
        <taxon>Embryophyta</taxon>
        <taxon>Tracheophyta</taxon>
        <taxon>Spermatophyta</taxon>
        <taxon>Magnoliopsida</taxon>
        <taxon>eudicotyledons</taxon>
        <taxon>Gunneridae</taxon>
        <taxon>Pentapetalae</taxon>
        <taxon>asterids</taxon>
        <taxon>lamiids</taxon>
        <taxon>Solanales</taxon>
        <taxon>Solanaceae</taxon>
        <taxon>Solanoideae</taxon>
        <taxon>Hyoscyameae</taxon>
        <taxon>Anisodus</taxon>
    </lineage>
</organism>
<keyword evidence="5" id="KW-0539">Nucleus</keyword>
<reference evidence="8" key="1">
    <citation type="submission" date="2023-12" db="EMBL/GenBank/DDBJ databases">
        <title>Genome assembly of Anisodus tanguticus.</title>
        <authorList>
            <person name="Wang Y.-J."/>
        </authorList>
    </citation>
    <scope>NUCLEOTIDE SEQUENCE</scope>
    <source>
        <strain evidence="8">KB-2021</strain>
        <tissue evidence="8">Leaf</tissue>
    </source>
</reference>
<feature type="coiled-coil region" evidence="6">
    <location>
        <begin position="87"/>
        <end position="114"/>
    </location>
</feature>
<keyword evidence="3" id="KW-0238">DNA-binding</keyword>
<keyword evidence="2" id="KW-0805">Transcription regulation</keyword>
<gene>
    <name evidence="8" type="ORF">RND71_001411</name>
</gene>
<evidence type="ECO:0000256" key="5">
    <source>
        <dbReference type="ARBA" id="ARBA00023242"/>
    </source>
</evidence>
<evidence type="ECO:0000256" key="2">
    <source>
        <dbReference type="ARBA" id="ARBA00023015"/>
    </source>
</evidence>
<dbReference type="GO" id="GO:0046983">
    <property type="term" value="F:protein dimerization activity"/>
    <property type="evidence" value="ECO:0007669"/>
    <property type="project" value="InterPro"/>
</dbReference>
<dbReference type="InterPro" id="IPR050142">
    <property type="entry name" value="MADS-box/MEF2_TF"/>
</dbReference>
<comment type="subcellular location">
    <subcellularLocation>
        <location evidence="1">Nucleus</location>
    </subcellularLocation>
</comment>
<dbReference type="GO" id="GO:0045944">
    <property type="term" value="P:positive regulation of transcription by RNA polymerase II"/>
    <property type="evidence" value="ECO:0007669"/>
    <property type="project" value="InterPro"/>
</dbReference>
<dbReference type="Proteomes" id="UP001291623">
    <property type="component" value="Unassembled WGS sequence"/>
</dbReference>
<protein>
    <recommendedName>
        <fullName evidence="7">MADS-box domain-containing protein</fullName>
    </recommendedName>
</protein>
<evidence type="ECO:0000256" key="4">
    <source>
        <dbReference type="ARBA" id="ARBA00023163"/>
    </source>
</evidence>
<dbReference type="Gene3D" id="3.40.1810.10">
    <property type="entry name" value="Transcription factor, MADS-box"/>
    <property type="match status" value="1"/>
</dbReference>
<dbReference type="GO" id="GO:0005634">
    <property type="term" value="C:nucleus"/>
    <property type="evidence" value="ECO:0007669"/>
    <property type="project" value="UniProtKB-SubCell"/>
</dbReference>
<evidence type="ECO:0000256" key="3">
    <source>
        <dbReference type="ARBA" id="ARBA00023125"/>
    </source>
</evidence>
<dbReference type="SUPFAM" id="SSF55455">
    <property type="entry name" value="SRF-like"/>
    <property type="match status" value="1"/>
</dbReference>
<keyword evidence="9" id="KW-1185">Reference proteome</keyword>
<dbReference type="EMBL" id="JAVYJV010000001">
    <property type="protein sequence ID" value="KAK4379549.1"/>
    <property type="molecule type" value="Genomic_DNA"/>
</dbReference>
<proteinExistence type="predicted"/>
<evidence type="ECO:0000256" key="1">
    <source>
        <dbReference type="ARBA" id="ARBA00004123"/>
    </source>
</evidence>
<dbReference type="CDD" id="cd00266">
    <property type="entry name" value="MADS_SRF_like"/>
    <property type="match status" value="1"/>
</dbReference>
<dbReference type="PANTHER" id="PTHR48019">
    <property type="entry name" value="SERUM RESPONSE FACTOR HOMOLOG"/>
    <property type="match status" value="1"/>
</dbReference>
<evidence type="ECO:0000313" key="8">
    <source>
        <dbReference type="EMBL" id="KAK4379549.1"/>
    </source>
</evidence>
<keyword evidence="6" id="KW-0175">Coiled coil</keyword>
<name>A0AAE1T0V3_9SOLA</name>
<sequence>MTRTKVKLALIKNITQRKASYKKRQNGYMKKAQELSTLCDVETATVIYSPYHDEPKVFPNYDAAVNTFTKFRELPELEKSKNMATLKDFTQKRIKKLEDQLEKVRKENRMKEFTNMMYEVLNGKDIPVDIESYDLNDLSYVINQHLKRTCEAMKAKTDGEGTTSNAPQPIVELMVPGGTISIGPNAPLLDPSVASLTMDPWVVPGETNFKGPGASLLAPDVAPISVIPPVALSIVPQTDASVVPLFASTQVSQLMFQPVASLTAPPQTVGLVGPSRVPPSPPMFSSQMFPQMVSQFYPQISQQMAPPMPTPTMDSPMPSPMMVAPLFPPTTPPMDPSTSIPPMGASTPMNNYQSNSYGFPQSLEFTEMMNWNDEIMTLLDDLSFNDINVEDPNHNNNNF</sequence>
<evidence type="ECO:0000256" key="6">
    <source>
        <dbReference type="SAM" id="Coils"/>
    </source>
</evidence>
<dbReference type="InterPro" id="IPR036879">
    <property type="entry name" value="TF_MADSbox_sf"/>
</dbReference>
<dbReference type="Pfam" id="PF00319">
    <property type="entry name" value="SRF-TF"/>
    <property type="match status" value="1"/>
</dbReference>
<dbReference type="InterPro" id="IPR033897">
    <property type="entry name" value="SRF-like_MADS-box"/>
</dbReference>
<dbReference type="AlphaFoldDB" id="A0AAE1T0V3"/>
<dbReference type="PROSITE" id="PS50066">
    <property type="entry name" value="MADS_BOX_2"/>
    <property type="match status" value="1"/>
</dbReference>
<dbReference type="SMART" id="SM00432">
    <property type="entry name" value="MADS"/>
    <property type="match status" value="1"/>
</dbReference>
<dbReference type="GO" id="GO:0000987">
    <property type="term" value="F:cis-regulatory region sequence-specific DNA binding"/>
    <property type="evidence" value="ECO:0007669"/>
    <property type="project" value="InterPro"/>
</dbReference>
<keyword evidence="4" id="KW-0804">Transcription</keyword>
<comment type="caution">
    <text evidence="8">The sequence shown here is derived from an EMBL/GenBank/DDBJ whole genome shotgun (WGS) entry which is preliminary data.</text>
</comment>
<dbReference type="GO" id="GO:0000981">
    <property type="term" value="F:DNA-binding transcription factor activity, RNA polymerase II-specific"/>
    <property type="evidence" value="ECO:0007669"/>
    <property type="project" value="InterPro"/>
</dbReference>